<organism evidence="2 3">
    <name type="scientific">Nannocystis pusilla</name>
    <dbReference type="NCBI Taxonomy" id="889268"/>
    <lineage>
        <taxon>Bacteria</taxon>
        <taxon>Pseudomonadati</taxon>
        <taxon>Myxococcota</taxon>
        <taxon>Polyangia</taxon>
        <taxon>Nannocystales</taxon>
        <taxon>Nannocystaceae</taxon>
        <taxon>Nannocystis</taxon>
    </lineage>
</organism>
<evidence type="ECO:0000256" key="1">
    <source>
        <dbReference type="SAM" id="MobiDB-lite"/>
    </source>
</evidence>
<evidence type="ECO:0000313" key="3">
    <source>
        <dbReference type="Proteomes" id="UP001150924"/>
    </source>
</evidence>
<comment type="caution">
    <text evidence="2">The sequence shown here is derived from an EMBL/GenBank/DDBJ whole genome shotgun (WGS) entry which is preliminary data.</text>
</comment>
<dbReference type="Proteomes" id="UP001150924">
    <property type="component" value="Unassembled WGS sequence"/>
</dbReference>
<accession>A0A9X3IXI3</accession>
<feature type="region of interest" description="Disordered" evidence="1">
    <location>
        <begin position="1"/>
        <end position="21"/>
    </location>
</feature>
<feature type="compositionally biased region" description="Basic and acidic residues" evidence="1">
    <location>
        <begin position="1"/>
        <end position="18"/>
    </location>
</feature>
<dbReference type="RefSeq" id="WP_267768830.1">
    <property type="nucleotide sequence ID" value="NZ_JAPNKE010000002.1"/>
</dbReference>
<keyword evidence="3" id="KW-1185">Reference proteome</keyword>
<dbReference type="AlphaFoldDB" id="A0A9X3IXI3"/>
<evidence type="ECO:0008006" key="4">
    <source>
        <dbReference type="Google" id="ProtNLM"/>
    </source>
</evidence>
<evidence type="ECO:0000313" key="2">
    <source>
        <dbReference type="EMBL" id="MCY1006569.1"/>
    </source>
</evidence>
<gene>
    <name evidence="2" type="ORF">OV079_13600</name>
</gene>
<protein>
    <recommendedName>
        <fullName evidence="4">Tetratricopeptide repeat protein</fullName>
    </recommendedName>
</protein>
<reference evidence="2" key="1">
    <citation type="submission" date="2022-11" db="EMBL/GenBank/DDBJ databases">
        <title>Minimal conservation of predation-associated metabolite biosynthetic gene clusters underscores biosynthetic potential of Myxococcota including descriptions for ten novel species: Archangium lansinium sp. nov., Myxococcus landrumus sp. nov., Nannocystis bai.</title>
        <authorList>
            <person name="Ahearne A."/>
            <person name="Stevens C."/>
            <person name="Phillips K."/>
        </authorList>
    </citation>
    <scope>NUCLEOTIDE SEQUENCE</scope>
    <source>
        <strain evidence="2">Na p29</strain>
    </source>
</reference>
<dbReference type="EMBL" id="JAPNKE010000002">
    <property type="protein sequence ID" value="MCY1006569.1"/>
    <property type="molecule type" value="Genomic_DNA"/>
</dbReference>
<name>A0A9X3IXI3_9BACT</name>
<proteinExistence type="predicted"/>
<sequence length="110" mass="12108">MEKVEKAEDPLAKRKEQADAADPGRVLVELEYLSAIDKALKAGNWAQALAYVEQHDKELPGGQLVDKFDERRIRALCGMGRTSEAQAKVTQILAKRPSSKVKTALAESCK</sequence>